<dbReference type="Proteomes" id="UP000887116">
    <property type="component" value="Unassembled WGS sequence"/>
</dbReference>
<keyword evidence="2" id="KW-1133">Transmembrane helix</keyword>
<feature type="compositionally biased region" description="Low complexity" evidence="1">
    <location>
        <begin position="302"/>
        <end position="321"/>
    </location>
</feature>
<feature type="transmembrane region" description="Helical" evidence="2">
    <location>
        <begin position="207"/>
        <end position="231"/>
    </location>
</feature>
<accession>A0A8X6GWB4</accession>
<feature type="compositionally biased region" description="Basic and acidic residues" evidence="1">
    <location>
        <begin position="704"/>
        <end position="716"/>
    </location>
</feature>
<keyword evidence="2" id="KW-0812">Transmembrane</keyword>
<sequence length="861" mass="95445">MPGHFLFLKPGMRIGGGRSDDTGCGLLGWRNNSLLVNIAVNPLKKLNEIWKEKNAEQHMKVYHALEAHGTSYCCSAHGFSSEWTRQRPSPRRTLRRHAKCHRYCQNQSFSVLREWRYRGEGQLHPTLPRPDGCGTWQESPRVFVNNITIRFHSALELEEDETKTVVCRYPPPLTQPPGSVEIVEPTIVTQPPVPTRVSTARLSEVEILIIICLLLFLSLLTLGIGISYFCLKRRNIRIIRKTTLSSSPPSQITRLSSSNLQPPSLLSSVLGHTVRIPRAVPYSAPAARSALSSPDHHQYEDSSATETTSGEVSETSMSSSSLAEDQVDASRNLLYRKGGPKSILSIPKAILRKAGSNRWRTEPTVHQLQSRSDSAATTSVKRLEMEDQTVTTMLESENHVDEDTYWTLKDGSLRQLVQQEKIQTSATSGGKVAAPVYAQVDKNKKTATTISQQQKSSKSTETSTRPPGTSVVPGYAKRQMVTETPEERKTSEEVTKNTTVTTSVRREVKETRILSPSLDKFRQEINDELDSSRGGRLDSSPDLPTIQENSEESSSPEPTTQGLAVGKTPKSILIRDVSDIYLTTTVETELRELTTKVSRDIVEQHAKATEEPAGTSKKVAVSKPPPKTNNWNVVIRQREPYIPTTETDLDASGESNGESTDEPESVAKPHFDVKIRTIPPEQLKPKKSDEMISIPPLEMPDAVTKLKEVLAPKTGEEPVLSSESPVERKKEAPEENKDKPRTVRWLDDTKEPNPEEGSTVSSSDSFQSAASLRERSSSEVLEVAPTLPSQTRAPRRPPPMLERSTSEIPSPEDNVRWVGGVVPVLESLSPEFLANIPVVMQGGFFNRQRPPTPPSKNNDSA</sequence>
<reference evidence="3" key="1">
    <citation type="submission" date="2020-07" db="EMBL/GenBank/DDBJ databases">
        <title>Multicomponent nature underlies the extraordinary mechanical properties of spider dragline silk.</title>
        <authorList>
            <person name="Kono N."/>
            <person name="Nakamura H."/>
            <person name="Mori M."/>
            <person name="Yoshida Y."/>
            <person name="Ohtoshi R."/>
            <person name="Malay A.D."/>
            <person name="Moran D.A.P."/>
            <person name="Tomita M."/>
            <person name="Numata K."/>
            <person name="Arakawa K."/>
        </authorList>
    </citation>
    <scope>NUCLEOTIDE SEQUENCE</scope>
</reference>
<name>A0A8X6GWB4_TRICU</name>
<feature type="compositionally biased region" description="Low complexity" evidence="1">
    <location>
        <begin position="758"/>
        <end position="771"/>
    </location>
</feature>
<comment type="caution">
    <text evidence="3">The sequence shown here is derived from an EMBL/GenBank/DDBJ whole genome shotgun (WGS) entry which is preliminary data.</text>
</comment>
<keyword evidence="2" id="KW-0472">Membrane</keyword>
<organism evidence="3 4">
    <name type="scientific">Trichonephila clavata</name>
    <name type="common">Joro spider</name>
    <name type="synonym">Nephila clavata</name>
    <dbReference type="NCBI Taxonomy" id="2740835"/>
    <lineage>
        <taxon>Eukaryota</taxon>
        <taxon>Metazoa</taxon>
        <taxon>Ecdysozoa</taxon>
        <taxon>Arthropoda</taxon>
        <taxon>Chelicerata</taxon>
        <taxon>Arachnida</taxon>
        <taxon>Araneae</taxon>
        <taxon>Araneomorphae</taxon>
        <taxon>Entelegynae</taxon>
        <taxon>Araneoidea</taxon>
        <taxon>Nephilidae</taxon>
        <taxon>Trichonephila</taxon>
    </lineage>
</organism>
<dbReference type="OrthoDB" id="6434213at2759"/>
<evidence type="ECO:0000256" key="1">
    <source>
        <dbReference type="SAM" id="MobiDB-lite"/>
    </source>
</evidence>
<evidence type="ECO:0000256" key="2">
    <source>
        <dbReference type="SAM" id="Phobius"/>
    </source>
</evidence>
<proteinExistence type="predicted"/>
<dbReference type="EMBL" id="BMAO01006903">
    <property type="protein sequence ID" value="GFR12407.1"/>
    <property type="molecule type" value="Genomic_DNA"/>
</dbReference>
<feature type="region of interest" description="Disordered" evidence="1">
    <location>
        <begin position="528"/>
        <end position="567"/>
    </location>
</feature>
<gene>
    <name evidence="3" type="primary">AVEN_229088_1</name>
    <name evidence="3" type="ORF">TNCT_165361</name>
</gene>
<feature type="region of interest" description="Disordered" evidence="1">
    <location>
        <begin position="606"/>
        <end position="814"/>
    </location>
</feature>
<feature type="region of interest" description="Disordered" evidence="1">
    <location>
        <begin position="287"/>
        <end position="324"/>
    </location>
</feature>
<feature type="region of interest" description="Disordered" evidence="1">
    <location>
        <begin position="445"/>
        <end position="503"/>
    </location>
</feature>
<feature type="compositionally biased region" description="Basic and acidic residues" evidence="1">
    <location>
        <begin position="485"/>
        <end position="495"/>
    </location>
</feature>
<feature type="compositionally biased region" description="Basic and acidic residues" evidence="1">
    <location>
        <begin position="725"/>
        <end position="753"/>
    </location>
</feature>
<feature type="compositionally biased region" description="Basic and acidic residues" evidence="1">
    <location>
        <begin position="665"/>
        <end position="675"/>
    </location>
</feature>
<evidence type="ECO:0000313" key="4">
    <source>
        <dbReference type="Proteomes" id="UP000887116"/>
    </source>
</evidence>
<keyword evidence="4" id="KW-1185">Reference proteome</keyword>
<protein>
    <submittedName>
        <fullName evidence="3">ZP domain-containing protein</fullName>
    </submittedName>
</protein>
<feature type="compositionally biased region" description="Low complexity" evidence="1">
    <location>
        <begin position="446"/>
        <end position="464"/>
    </location>
</feature>
<evidence type="ECO:0000313" key="3">
    <source>
        <dbReference type="EMBL" id="GFR12407.1"/>
    </source>
</evidence>
<dbReference type="AlphaFoldDB" id="A0A8X6GWB4"/>